<reference evidence="5 6" key="1">
    <citation type="submission" date="2019-11" db="EMBL/GenBank/DDBJ databases">
        <authorList>
            <person name="Jiao W.-B."/>
            <person name="Schneeberger K."/>
        </authorList>
    </citation>
    <scope>NUCLEOTIDE SEQUENCE [LARGE SCALE GENOMIC DNA]</scope>
    <source>
        <strain evidence="6">cv. An-1</strain>
    </source>
</reference>
<feature type="region of interest" description="Disordered" evidence="3">
    <location>
        <begin position="1"/>
        <end position="172"/>
    </location>
</feature>
<dbReference type="PRINTS" id="PR00503">
    <property type="entry name" value="BROMODOMAIN"/>
</dbReference>
<evidence type="ECO:0000256" key="2">
    <source>
        <dbReference type="PROSITE-ProRule" id="PRU00035"/>
    </source>
</evidence>
<dbReference type="SMART" id="SM00297">
    <property type="entry name" value="BROMO"/>
    <property type="match status" value="1"/>
</dbReference>
<feature type="region of interest" description="Disordered" evidence="3">
    <location>
        <begin position="530"/>
        <end position="558"/>
    </location>
</feature>
<name>A0A654EBK0_ARATH</name>
<dbReference type="AlphaFoldDB" id="A0A654EBK0"/>
<evidence type="ECO:0000259" key="4">
    <source>
        <dbReference type="PROSITE" id="PS50014"/>
    </source>
</evidence>
<dbReference type="EMBL" id="CACRSJ010000104">
    <property type="protein sequence ID" value="VYS46699.1"/>
    <property type="molecule type" value="Genomic_DNA"/>
</dbReference>
<evidence type="ECO:0000256" key="3">
    <source>
        <dbReference type="SAM" id="MobiDB-lite"/>
    </source>
</evidence>
<feature type="compositionally biased region" description="Low complexity" evidence="3">
    <location>
        <begin position="29"/>
        <end position="41"/>
    </location>
</feature>
<feature type="compositionally biased region" description="Basic residues" evidence="3">
    <location>
        <begin position="100"/>
        <end position="117"/>
    </location>
</feature>
<feature type="compositionally biased region" description="Basic and acidic residues" evidence="3">
    <location>
        <begin position="44"/>
        <end position="53"/>
    </location>
</feature>
<dbReference type="InterPro" id="IPR036427">
    <property type="entry name" value="Bromodomain-like_sf"/>
</dbReference>
<evidence type="ECO:0000313" key="5">
    <source>
        <dbReference type="EMBL" id="VYS46699.1"/>
    </source>
</evidence>
<evidence type="ECO:0000313" key="6">
    <source>
        <dbReference type="Proteomes" id="UP000426265"/>
    </source>
</evidence>
<dbReference type="ExpressionAtlas" id="A0A654EBK0">
    <property type="expression patterns" value="baseline and differential"/>
</dbReference>
<accession>A0A654EBK0</accession>
<feature type="compositionally biased region" description="Low complexity" evidence="3">
    <location>
        <begin position="630"/>
        <end position="644"/>
    </location>
</feature>
<dbReference type="PANTHER" id="PTHR22881">
    <property type="entry name" value="BROMODOMAIN CONTAINING PROTEIN"/>
    <property type="match status" value="1"/>
</dbReference>
<dbReference type="SUPFAM" id="SSF47370">
    <property type="entry name" value="Bromodomain"/>
    <property type="match status" value="1"/>
</dbReference>
<dbReference type="CDD" id="cd04369">
    <property type="entry name" value="Bromodomain"/>
    <property type="match status" value="1"/>
</dbReference>
<feature type="compositionally biased region" description="Polar residues" evidence="3">
    <location>
        <begin position="493"/>
        <end position="503"/>
    </location>
</feature>
<feature type="compositionally biased region" description="Polar residues" evidence="3">
    <location>
        <begin position="118"/>
        <end position="143"/>
    </location>
</feature>
<organism evidence="5 6">
    <name type="scientific">Arabidopsis thaliana</name>
    <name type="common">Mouse-ear cress</name>
    <dbReference type="NCBI Taxonomy" id="3702"/>
    <lineage>
        <taxon>Eukaryota</taxon>
        <taxon>Viridiplantae</taxon>
        <taxon>Streptophyta</taxon>
        <taxon>Embryophyta</taxon>
        <taxon>Tracheophyta</taxon>
        <taxon>Spermatophyta</taxon>
        <taxon>Magnoliopsida</taxon>
        <taxon>eudicotyledons</taxon>
        <taxon>Gunneridae</taxon>
        <taxon>Pentapetalae</taxon>
        <taxon>rosids</taxon>
        <taxon>malvids</taxon>
        <taxon>Brassicales</taxon>
        <taxon>Brassicaceae</taxon>
        <taxon>Camelineae</taxon>
        <taxon>Arabidopsis</taxon>
    </lineage>
</organism>
<feature type="region of interest" description="Disordered" evidence="3">
    <location>
        <begin position="277"/>
        <end position="317"/>
    </location>
</feature>
<dbReference type="PANTHER" id="PTHR22881:SF11">
    <property type="entry name" value="BROMODOMAIN-CONTAINING PROTEIN DDB_G0270170-LIKE ISOFORM X1"/>
    <property type="match status" value="1"/>
</dbReference>
<dbReference type="Proteomes" id="UP000426265">
    <property type="component" value="Unassembled WGS sequence"/>
</dbReference>
<evidence type="ECO:0000256" key="1">
    <source>
        <dbReference type="ARBA" id="ARBA00023117"/>
    </source>
</evidence>
<dbReference type="Pfam" id="PF00439">
    <property type="entry name" value="Bromodomain"/>
    <property type="match status" value="1"/>
</dbReference>
<dbReference type="InterPro" id="IPR001487">
    <property type="entry name" value="Bromodomain"/>
</dbReference>
<dbReference type="InterPro" id="IPR018359">
    <property type="entry name" value="Bromodomain_CS"/>
</dbReference>
<dbReference type="PROSITE" id="PS00633">
    <property type="entry name" value="BROMODOMAIN_1"/>
    <property type="match status" value="1"/>
</dbReference>
<feature type="domain" description="Bromo" evidence="4">
    <location>
        <begin position="188"/>
        <end position="258"/>
    </location>
</feature>
<sequence>MGEVADTMTKKKKKGRPSLLDLQKRAIKQQQQQLQQQQQQHKNNHQDDDDHHHNNNNRSGSKNPNSLNHRSKRRNPNSNDGDSPWIKDEGEDNDDDERREKKHKLLHGLNSHSHRHSPNSQSDLNLDQTPEPSFNRRNLSAAASGSDYHTGEKASKATDILQGSPVESGPTTPLPDKKLLLFILDRLQKKDTYGVYSDPVDPEELPDYFEIIKNPMDFSTLRNKLDSGAYSTLEQFERDVFLICTNAMEYNSADTVYYRQARAIQELAKKDFENLRQDSDDEEPQSQQQQQQQPKVARRGRPPKKHPEPSSIDRTASEMSADAFIPGDSSNKFSGAYNLRKAPPSYKFRQAESSVRINHNSETQSGWSVDWESEFPSSVVKAVNKYGMKHFNVDDNRRDTYNHLSTSTQEPSVLTTLEDELKQLIPVGLNMEYGYAKSLARYAANLGPVAWKIASRRIETVLPSGIKFGQGWVGENPAGPEEDDSQKQNLLMSSGKQKCSNDLASDDHSNRILSPTASVSSAFIGNRHASSQAIEETTPPPARVLNPEIDHPSSSSHQAGLLIKTESSNGLIRGFNHNANQMLGIARQQQPNVSNEATPVSQQQGSLFPYPKQEFHRFPPDLNARLVSPNSPGSNQQTGSSSSQHPDLALQL</sequence>
<gene>
    <name evidence="5" type="ORF">AN1_LOCUS2198</name>
</gene>
<feature type="compositionally biased region" description="Polar residues" evidence="3">
    <location>
        <begin position="58"/>
        <end position="68"/>
    </location>
</feature>
<feature type="compositionally biased region" description="Low complexity" evidence="3">
    <location>
        <begin position="285"/>
        <end position="294"/>
    </location>
</feature>
<protein>
    <recommendedName>
        <fullName evidence="4">Bromo domain-containing protein</fullName>
    </recommendedName>
</protein>
<dbReference type="Gene3D" id="1.20.920.10">
    <property type="entry name" value="Bromodomain-like"/>
    <property type="match status" value="1"/>
</dbReference>
<dbReference type="PROSITE" id="PS50014">
    <property type="entry name" value="BROMODOMAIN_2"/>
    <property type="match status" value="1"/>
</dbReference>
<dbReference type="InterPro" id="IPR051831">
    <property type="entry name" value="Bromodomain_contain_prot"/>
</dbReference>
<feature type="compositionally biased region" description="Polar residues" evidence="3">
    <location>
        <begin position="588"/>
        <end position="606"/>
    </location>
</feature>
<proteinExistence type="predicted"/>
<feature type="region of interest" description="Disordered" evidence="3">
    <location>
        <begin position="493"/>
        <end position="512"/>
    </location>
</feature>
<keyword evidence="1 2" id="KW-0103">Bromodomain</keyword>
<feature type="region of interest" description="Disordered" evidence="3">
    <location>
        <begin position="588"/>
        <end position="652"/>
    </location>
</feature>